<evidence type="ECO:0000259" key="9">
    <source>
        <dbReference type="Pfam" id="PF00881"/>
    </source>
</evidence>
<keyword evidence="5 7" id="KW-0560">Oxidoreductase</keyword>
<dbReference type="InterPro" id="IPR052530">
    <property type="entry name" value="NAD(P)H_nitroreductase"/>
</dbReference>
<dbReference type="InterPro" id="IPR026021">
    <property type="entry name" value="YdjA-like"/>
</dbReference>
<feature type="domain" description="Nitroreductase" evidence="9">
    <location>
        <begin position="11"/>
        <end position="163"/>
    </location>
</feature>
<organism evidence="10 11">
    <name type="scientific">Herpetosiphon geysericola</name>
    <dbReference type="NCBI Taxonomy" id="70996"/>
    <lineage>
        <taxon>Bacteria</taxon>
        <taxon>Bacillati</taxon>
        <taxon>Chloroflexota</taxon>
        <taxon>Chloroflexia</taxon>
        <taxon>Herpetosiphonales</taxon>
        <taxon>Herpetosiphonaceae</taxon>
        <taxon>Herpetosiphon</taxon>
    </lineage>
</organism>
<keyword evidence="3 7" id="KW-0288">FMN</keyword>
<dbReference type="Pfam" id="PF00881">
    <property type="entry name" value="Nitroreductase"/>
    <property type="match status" value="1"/>
</dbReference>
<reference evidence="10 11" key="1">
    <citation type="submission" date="2015-07" db="EMBL/GenBank/DDBJ databases">
        <title>Whole genome sequence of Herpetosiphon geysericola DSM 7119.</title>
        <authorList>
            <person name="Hemp J."/>
            <person name="Ward L.M."/>
            <person name="Pace L.A."/>
            <person name="Fischer W.W."/>
        </authorList>
    </citation>
    <scope>NUCLEOTIDE SEQUENCE [LARGE SCALE GENOMIC DNA]</scope>
    <source>
        <strain evidence="10 11">DSM 7119</strain>
    </source>
</reference>
<dbReference type="CDD" id="cd02135">
    <property type="entry name" value="YdjA-like"/>
    <property type="match status" value="1"/>
</dbReference>
<feature type="binding site" description="in other chain" evidence="8">
    <location>
        <begin position="14"/>
        <end position="16"/>
    </location>
    <ligand>
        <name>FMN</name>
        <dbReference type="ChEBI" id="CHEBI:58210"/>
        <note>ligand shared between dimeric partners</note>
    </ligand>
</feature>
<feature type="binding site" description="in other chain" evidence="8">
    <location>
        <begin position="132"/>
        <end position="134"/>
    </location>
    <ligand>
        <name>FMN</name>
        <dbReference type="ChEBI" id="CHEBI:58210"/>
        <note>ligand shared between dimeric partners</note>
    </ligand>
</feature>
<proteinExistence type="inferred from homology"/>
<dbReference type="EMBL" id="LGKP01000021">
    <property type="protein sequence ID" value="KPL86617.1"/>
    <property type="molecule type" value="Genomic_DNA"/>
</dbReference>
<sequence length="184" mass="19824">MATSSEVLAILAQRRSYGLKEVSPEPIERSAIELILQAATLAPSHGVTEPWRFVVYTGAARAELGAALVAAAQGDPFQEAKQRDKVWMAPVWIALGMQPQPKNPEWEELAAVAMAVQNAHIMAAQLGLAAKWSSGAIGTHELVAKTVGFEAPTKLLGFLYVGKPAVTPKPLARADWQSKTTWKE</sequence>
<keyword evidence="6 7" id="KW-0520">NAD</keyword>
<dbReference type="PANTHER" id="PTHR43821:SF1">
    <property type="entry name" value="NAD(P)H NITROREDUCTASE YDJA-RELATED"/>
    <property type="match status" value="1"/>
</dbReference>
<dbReference type="Proteomes" id="UP000050277">
    <property type="component" value="Unassembled WGS sequence"/>
</dbReference>
<evidence type="ECO:0000256" key="1">
    <source>
        <dbReference type="ARBA" id="ARBA00007118"/>
    </source>
</evidence>
<dbReference type="PIRSF" id="PIRSF000232">
    <property type="entry name" value="YdjA"/>
    <property type="match status" value="1"/>
</dbReference>
<dbReference type="InterPro" id="IPR029479">
    <property type="entry name" value="Nitroreductase"/>
</dbReference>
<evidence type="ECO:0000256" key="8">
    <source>
        <dbReference type="PIRSR" id="PIRSR000232-1"/>
    </source>
</evidence>
<dbReference type="SUPFAM" id="SSF55469">
    <property type="entry name" value="FMN-dependent nitroreductase-like"/>
    <property type="match status" value="1"/>
</dbReference>
<comment type="caution">
    <text evidence="10">The sequence shown here is derived from an EMBL/GenBank/DDBJ whole genome shotgun (WGS) entry which is preliminary data.</text>
</comment>
<evidence type="ECO:0000313" key="11">
    <source>
        <dbReference type="Proteomes" id="UP000050277"/>
    </source>
</evidence>
<dbReference type="OrthoDB" id="9804207at2"/>
<evidence type="ECO:0000256" key="5">
    <source>
        <dbReference type="ARBA" id="ARBA00023002"/>
    </source>
</evidence>
<dbReference type="AlphaFoldDB" id="A0A0P6Y3Y7"/>
<keyword evidence="2 7" id="KW-0285">Flavoprotein</keyword>
<feature type="binding site" evidence="8">
    <location>
        <position position="45"/>
    </location>
    <ligand>
        <name>FMN</name>
        <dbReference type="ChEBI" id="CHEBI:58210"/>
        <note>ligand shared between dimeric partners</note>
    </ligand>
</feature>
<gene>
    <name evidence="10" type="ORF">SE18_11465</name>
</gene>
<accession>A0A0P6Y3Y7</accession>
<comment type="cofactor">
    <cofactor evidence="8">
        <name>FMN</name>
        <dbReference type="ChEBI" id="CHEBI:58210"/>
    </cofactor>
    <text evidence="8">Binds 1 FMN per subunit.</text>
</comment>
<evidence type="ECO:0000256" key="6">
    <source>
        <dbReference type="ARBA" id="ARBA00023027"/>
    </source>
</evidence>
<dbReference type="EC" id="1.-.-.-" evidence="7"/>
<comment type="similarity">
    <text evidence="1 7">Belongs to the nitroreductase family.</text>
</comment>
<evidence type="ECO:0000256" key="2">
    <source>
        <dbReference type="ARBA" id="ARBA00022630"/>
    </source>
</evidence>
<protein>
    <recommendedName>
        <fullName evidence="7">Putative NAD(P)H nitroreductase</fullName>
        <ecNumber evidence="7">1.-.-.-</ecNumber>
    </recommendedName>
</protein>
<evidence type="ECO:0000313" key="10">
    <source>
        <dbReference type="EMBL" id="KPL86617.1"/>
    </source>
</evidence>
<dbReference type="Gene3D" id="3.40.109.10">
    <property type="entry name" value="NADH Oxidase"/>
    <property type="match status" value="1"/>
</dbReference>
<evidence type="ECO:0000256" key="3">
    <source>
        <dbReference type="ARBA" id="ARBA00022643"/>
    </source>
</evidence>
<dbReference type="InterPro" id="IPR000415">
    <property type="entry name" value="Nitroreductase-like"/>
</dbReference>
<dbReference type="GO" id="GO:0016491">
    <property type="term" value="F:oxidoreductase activity"/>
    <property type="evidence" value="ECO:0007669"/>
    <property type="project" value="UniProtKB-UniRule"/>
</dbReference>
<keyword evidence="11" id="KW-1185">Reference proteome</keyword>
<keyword evidence="4 7" id="KW-0521">NADP</keyword>
<name>A0A0P6Y3Y7_9CHLR</name>
<dbReference type="PANTHER" id="PTHR43821">
    <property type="entry name" value="NAD(P)H NITROREDUCTASE YDJA-RELATED"/>
    <property type="match status" value="1"/>
</dbReference>
<dbReference type="RefSeq" id="WP_054534597.1">
    <property type="nucleotide sequence ID" value="NZ_LGKP01000021.1"/>
</dbReference>
<evidence type="ECO:0000256" key="4">
    <source>
        <dbReference type="ARBA" id="ARBA00022857"/>
    </source>
</evidence>
<dbReference type="STRING" id="70996.SE18_11465"/>
<evidence type="ECO:0000256" key="7">
    <source>
        <dbReference type="PIRNR" id="PIRNR000232"/>
    </source>
</evidence>